<keyword evidence="2" id="KW-0238">DNA-binding</keyword>
<dbReference type="SMART" id="SM00421">
    <property type="entry name" value="HTH_LUXR"/>
    <property type="match status" value="1"/>
</dbReference>
<dbReference type="Pfam" id="PF00196">
    <property type="entry name" value="GerE"/>
    <property type="match status" value="1"/>
</dbReference>
<evidence type="ECO:0000313" key="6">
    <source>
        <dbReference type="Proteomes" id="UP000435138"/>
    </source>
</evidence>
<dbReference type="Proteomes" id="UP000435138">
    <property type="component" value="Unassembled WGS sequence"/>
</dbReference>
<dbReference type="Gene3D" id="1.10.10.10">
    <property type="entry name" value="Winged helix-like DNA-binding domain superfamily/Winged helix DNA-binding domain"/>
    <property type="match status" value="1"/>
</dbReference>
<evidence type="ECO:0000313" key="5">
    <source>
        <dbReference type="EMBL" id="MQY46457.1"/>
    </source>
</evidence>
<gene>
    <name evidence="5" type="ORF">GAO09_10410</name>
</gene>
<comment type="caution">
    <text evidence="5">The sequence shown here is derived from an EMBL/GenBank/DDBJ whole genome shotgun (WGS) entry which is preliminary data.</text>
</comment>
<dbReference type="SUPFAM" id="SSF46894">
    <property type="entry name" value="C-terminal effector domain of the bipartite response regulators"/>
    <property type="match status" value="1"/>
</dbReference>
<dbReference type="AlphaFoldDB" id="A0A6A8A999"/>
<dbReference type="InterPro" id="IPR005143">
    <property type="entry name" value="TF_LuxR_autoind-bd_dom"/>
</dbReference>
<evidence type="ECO:0000256" key="3">
    <source>
        <dbReference type="ARBA" id="ARBA00023163"/>
    </source>
</evidence>
<keyword evidence="6" id="KW-1185">Reference proteome</keyword>
<dbReference type="PROSITE" id="PS50043">
    <property type="entry name" value="HTH_LUXR_2"/>
    <property type="match status" value="1"/>
</dbReference>
<dbReference type="GO" id="GO:0003677">
    <property type="term" value="F:DNA binding"/>
    <property type="evidence" value="ECO:0007669"/>
    <property type="project" value="UniProtKB-KW"/>
</dbReference>
<dbReference type="SUPFAM" id="SSF75516">
    <property type="entry name" value="Pheromone-binding domain of LuxR-like quorum-sensing transcription factors"/>
    <property type="match status" value="1"/>
</dbReference>
<reference evidence="5 6" key="1">
    <citation type="submission" date="2019-11" db="EMBL/GenBank/DDBJ databases">
        <title>Genome analysis of Rhizobacterium cereale a novel genus and species isolated from maize roots in North Spain.</title>
        <authorList>
            <person name="Menendez E."/>
            <person name="Flores-Felix J.D."/>
            <person name="Ramirez-Bahena M.-H."/>
            <person name="Igual J.M."/>
            <person name="Garcia-Fraile P."/>
            <person name="Peix A."/>
            <person name="Velazquez E."/>
        </authorList>
    </citation>
    <scope>NUCLEOTIDE SEQUENCE [LARGE SCALE GENOMIC DNA]</scope>
    <source>
        <strain evidence="5 6">RZME27</strain>
    </source>
</reference>
<evidence type="ECO:0000256" key="1">
    <source>
        <dbReference type="ARBA" id="ARBA00023015"/>
    </source>
</evidence>
<proteinExistence type="predicted"/>
<name>A0A6A8A999_9HYPH</name>
<accession>A0A6A8A999</accession>
<dbReference type="InterPro" id="IPR036388">
    <property type="entry name" value="WH-like_DNA-bd_sf"/>
</dbReference>
<dbReference type="RefSeq" id="WP_324185342.1">
    <property type="nucleotide sequence ID" value="NZ_JAYKOO010000006.1"/>
</dbReference>
<dbReference type="InterPro" id="IPR000792">
    <property type="entry name" value="Tscrpt_reg_LuxR_C"/>
</dbReference>
<keyword evidence="3" id="KW-0804">Transcription</keyword>
<dbReference type="EMBL" id="WIXI01000041">
    <property type="protein sequence ID" value="MQY46457.1"/>
    <property type="molecule type" value="Genomic_DNA"/>
</dbReference>
<keyword evidence="1" id="KW-0805">Transcription regulation</keyword>
<dbReference type="InterPro" id="IPR016032">
    <property type="entry name" value="Sig_transdc_resp-reg_C-effctor"/>
</dbReference>
<evidence type="ECO:0000256" key="2">
    <source>
        <dbReference type="ARBA" id="ARBA00023125"/>
    </source>
</evidence>
<dbReference type="Gene3D" id="3.30.450.80">
    <property type="entry name" value="Transcription factor LuxR-like, autoinducer-binding domain"/>
    <property type="match status" value="1"/>
</dbReference>
<dbReference type="Pfam" id="PF03472">
    <property type="entry name" value="Autoind_bind"/>
    <property type="match status" value="1"/>
</dbReference>
<dbReference type="InterPro" id="IPR036693">
    <property type="entry name" value="TF_LuxR_autoind-bd_dom_sf"/>
</dbReference>
<organism evidence="5 6">
    <name type="scientific">Endobacterium cereale</name>
    <dbReference type="NCBI Taxonomy" id="2663029"/>
    <lineage>
        <taxon>Bacteria</taxon>
        <taxon>Pseudomonadati</taxon>
        <taxon>Pseudomonadota</taxon>
        <taxon>Alphaproteobacteria</taxon>
        <taxon>Hyphomicrobiales</taxon>
        <taxon>Rhizobiaceae</taxon>
        <taxon>Endobacterium</taxon>
    </lineage>
</organism>
<dbReference type="CDD" id="cd06170">
    <property type="entry name" value="LuxR_C_like"/>
    <property type="match status" value="1"/>
</dbReference>
<sequence>MNESARSLIDLIDVADDQNMIANVLQTFSKSWGYEHFSYLQTEGSEVKTVNSYPPEWQDRYLENEYAKIDPVVEEAKRRREMFSWSADDWLDRRGPELRRFRDEAIGHGIRTGVTMAIEGSYCSTIMLTFSSGKKREEIPQLFNPIDGLRVILAVHYRLEHVGARQAIAPKQTLSAREKMCVKWAIKGKSSSDMAVLTGLNIRTIQHYLDNARQKLDARTLAQLVGLLKDRGWC</sequence>
<feature type="domain" description="HTH luxR-type" evidence="4">
    <location>
        <begin position="167"/>
        <end position="232"/>
    </location>
</feature>
<evidence type="ECO:0000259" key="4">
    <source>
        <dbReference type="PROSITE" id="PS50043"/>
    </source>
</evidence>
<protein>
    <submittedName>
        <fullName evidence="5">LuxR family transcriptional regulator</fullName>
    </submittedName>
</protein>
<dbReference type="GO" id="GO:0006355">
    <property type="term" value="P:regulation of DNA-templated transcription"/>
    <property type="evidence" value="ECO:0007669"/>
    <property type="project" value="InterPro"/>
</dbReference>